<accession>A0A9P6GZN3</accession>
<comment type="function">
    <text evidence="7">Required for pre-mRNA splicing.</text>
</comment>
<keyword evidence="4 7" id="KW-0747">Spliceosome</keyword>
<dbReference type="Pfam" id="PF03371">
    <property type="entry name" value="PRP38"/>
    <property type="match status" value="1"/>
</dbReference>
<dbReference type="GO" id="GO:0000398">
    <property type="term" value="P:mRNA splicing, via spliceosome"/>
    <property type="evidence" value="ECO:0007669"/>
    <property type="project" value="UniProtKB-UniRule"/>
</dbReference>
<protein>
    <recommendedName>
        <fullName evidence="7">Pre-mRNA-splicing factor 38</fullName>
    </recommendedName>
</protein>
<evidence type="ECO:0000256" key="3">
    <source>
        <dbReference type="ARBA" id="ARBA00022664"/>
    </source>
</evidence>
<dbReference type="EMBL" id="SBJO01000036">
    <property type="protein sequence ID" value="KAF9764129.1"/>
    <property type="molecule type" value="Genomic_DNA"/>
</dbReference>
<gene>
    <name evidence="8" type="ORF">NGRA_0800</name>
</gene>
<evidence type="ECO:0000256" key="1">
    <source>
        <dbReference type="ARBA" id="ARBA00004123"/>
    </source>
</evidence>
<sequence>MRNYIFNKIVSTKISRSTLYKKIRNETGTKVFEMIESLDCVGGIINNSPHDSIVYIYRLNELGVSTNKVIDIIKLSKNSCAHFVLLLYIRLSKDFKEHYSFFRTYLKEYKKILIANDQKWEYFDVLVDDLLEKKYFHGIYLPEYFEL</sequence>
<keyword evidence="9" id="KW-1185">Reference proteome</keyword>
<name>A0A9P6GZN3_9MICR</name>
<evidence type="ECO:0000256" key="5">
    <source>
        <dbReference type="ARBA" id="ARBA00023187"/>
    </source>
</evidence>
<evidence type="ECO:0000313" key="8">
    <source>
        <dbReference type="EMBL" id="KAF9764129.1"/>
    </source>
</evidence>
<dbReference type="InterPro" id="IPR005037">
    <property type="entry name" value="PRP38"/>
</dbReference>
<evidence type="ECO:0000313" key="9">
    <source>
        <dbReference type="Proteomes" id="UP000740883"/>
    </source>
</evidence>
<comment type="subcellular location">
    <subcellularLocation>
        <location evidence="1 7">Nucleus</location>
    </subcellularLocation>
</comment>
<comment type="similarity">
    <text evidence="2 7">Belongs to the PRP38 family.</text>
</comment>
<keyword evidence="6 7" id="KW-0539">Nucleus</keyword>
<proteinExistence type="inferred from homology"/>
<evidence type="ECO:0000256" key="6">
    <source>
        <dbReference type="ARBA" id="ARBA00023242"/>
    </source>
</evidence>
<evidence type="ECO:0000256" key="2">
    <source>
        <dbReference type="ARBA" id="ARBA00006164"/>
    </source>
</evidence>
<dbReference type="GO" id="GO:0005681">
    <property type="term" value="C:spliceosomal complex"/>
    <property type="evidence" value="ECO:0007669"/>
    <property type="project" value="UniProtKB-KW"/>
</dbReference>
<evidence type="ECO:0000256" key="7">
    <source>
        <dbReference type="RuleBase" id="RU367025"/>
    </source>
</evidence>
<reference evidence="8 9" key="1">
    <citation type="journal article" date="2020" name="Genome Biol. Evol.">
        <title>Comparative genomics of strictly vertically transmitted, feminizing microsporidia endosymbionts of amphipod crustaceans.</title>
        <authorList>
            <person name="Cormier A."/>
            <person name="Chebbi M.A."/>
            <person name="Giraud I."/>
            <person name="Wattier R."/>
            <person name="Teixeira M."/>
            <person name="Gilbert C."/>
            <person name="Rigaud T."/>
            <person name="Cordaux R."/>
        </authorList>
    </citation>
    <scope>NUCLEOTIDE SEQUENCE [LARGE SCALE GENOMIC DNA]</scope>
    <source>
        <strain evidence="8 9">Ou3-Ou53</strain>
    </source>
</reference>
<organism evidence="8 9">
    <name type="scientific">Nosema granulosis</name>
    <dbReference type="NCBI Taxonomy" id="83296"/>
    <lineage>
        <taxon>Eukaryota</taxon>
        <taxon>Fungi</taxon>
        <taxon>Fungi incertae sedis</taxon>
        <taxon>Microsporidia</taxon>
        <taxon>Nosematidae</taxon>
        <taxon>Nosema</taxon>
    </lineage>
</organism>
<dbReference type="AlphaFoldDB" id="A0A9P6GZN3"/>
<dbReference type="Proteomes" id="UP000740883">
    <property type="component" value="Unassembled WGS sequence"/>
</dbReference>
<keyword evidence="5 7" id="KW-0508">mRNA splicing</keyword>
<keyword evidence="3 7" id="KW-0507">mRNA processing</keyword>
<evidence type="ECO:0000256" key="4">
    <source>
        <dbReference type="ARBA" id="ARBA00022728"/>
    </source>
</evidence>
<comment type="caution">
    <text evidence="8">The sequence shown here is derived from an EMBL/GenBank/DDBJ whole genome shotgun (WGS) entry which is preliminary data.</text>
</comment>